<keyword evidence="1" id="KW-0732">Signal</keyword>
<protein>
    <submittedName>
        <fullName evidence="2">Uncharacterized protein</fullName>
    </submittedName>
</protein>
<sequence length="65" mass="6625">MVLLTAFLVASTMNAVLVDAGRSLAQASYGALIPGGTPSVPRGQPYSSRGCTDIYACKSPPARAP</sequence>
<gene>
    <name evidence="2" type="ORF">HU200_041961</name>
</gene>
<keyword evidence="3" id="KW-1185">Reference proteome</keyword>
<dbReference type="Proteomes" id="UP000636709">
    <property type="component" value="Unassembled WGS sequence"/>
</dbReference>
<feature type="chain" id="PRO_5032681783" evidence="1">
    <location>
        <begin position="21"/>
        <end position="65"/>
    </location>
</feature>
<name>A0A835EF25_9POAL</name>
<feature type="signal peptide" evidence="1">
    <location>
        <begin position="1"/>
        <end position="20"/>
    </location>
</feature>
<dbReference type="OrthoDB" id="664245at2759"/>
<proteinExistence type="predicted"/>
<accession>A0A835EF25</accession>
<reference evidence="2" key="1">
    <citation type="submission" date="2020-07" db="EMBL/GenBank/DDBJ databases">
        <title>Genome sequence and genetic diversity analysis of an under-domesticated orphan crop, white fonio (Digitaria exilis).</title>
        <authorList>
            <person name="Bennetzen J.L."/>
            <person name="Chen S."/>
            <person name="Ma X."/>
            <person name="Wang X."/>
            <person name="Yssel A.E.J."/>
            <person name="Chaluvadi S.R."/>
            <person name="Johnson M."/>
            <person name="Gangashetty P."/>
            <person name="Hamidou F."/>
            <person name="Sanogo M.D."/>
            <person name="Zwaenepoel A."/>
            <person name="Wallace J."/>
            <person name="Van De Peer Y."/>
            <person name="Van Deynze A."/>
        </authorList>
    </citation>
    <scope>NUCLEOTIDE SEQUENCE</scope>
    <source>
        <tissue evidence="2">Leaves</tissue>
    </source>
</reference>
<organism evidence="2 3">
    <name type="scientific">Digitaria exilis</name>
    <dbReference type="NCBI Taxonomy" id="1010633"/>
    <lineage>
        <taxon>Eukaryota</taxon>
        <taxon>Viridiplantae</taxon>
        <taxon>Streptophyta</taxon>
        <taxon>Embryophyta</taxon>
        <taxon>Tracheophyta</taxon>
        <taxon>Spermatophyta</taxon>
        <taxon>Magnoliopsida</taxon>
        <taxon>Liliopsida</taxon>
        <taxon>Poales</taxon>
        <taxon>Poaceae</taxon>
        <taxon>PACMAD clade</taxon>
        <taxon>Panicoideae</taxon>
        <taxon>Panicodae</taxon>
        <taxon>Paniceae</taxon>
        <taxon>Anthephorinae</taxon>
        <taxon>Digitaria</taxon>
    </lineage>
</organism>
<dbReference type="AlphaFoldDB" id="A0A835EF25"/>
<evidence type="ECO:0000313" key="2">
    <source>
        <dbReference type="EMBL" id="KAF8689177.1"/>
    </source>
</evidence>
<evidence type="ECO:0000256" key="1">
    <source>
        <dbReference type="SAM" id="SignalP"/>
    </source>
</evidence>
<comment type="caution">
    <text evidence="2">The sequence shown here is derived from an EMBL/GenBank/DDBJ whole genome shotgun (WGS) entry which is preliminary data.</text>
</comment>
<dbReference type="EMBL" id="JACEFO010002022">
    <property type="protein sequence ID" value="KAF8689177.1"/>
    <property type="molecule type" value="Genomic_DNA"/>
</dbReference>
<evidence type="ECO:0000313" key="3">
    <source>
        <dbReference type="Proteomes" id="UP000636709"/>
    </source>
</evidence>